<dbReference type="PANTHER" id="PTHR47845:SF1">
    <property type="entry name" value="NUCLEAR SPECKLE SPLICING REGULATORY PROTEIN 1 HOMOLOG"/>
    <property type="match status" value="1"/>
</dbReference>
<accession>A0A6J3M3M9</accession>
<protein>
    <recommendedName>
        <fullName evidence="4">Nuclear speckle splicing regulatory protein 1 N-terminal domain-containing protein</fullName>
    </recommendedName>
</protein>
<evidence type="ECO:0000313" key="5">
    <source>
        <dbReference type="Proteomes" id="UP000504637"/>
    </source>
</evidence>
<feature type="compositionally biased region" description="Low complexity" evidence="3">
    <location>
        <begin position="135"/>
        <end position="150"/>
    </location>
</feature>
<dbReference type="AlphaFoldDB" id="A0A6J3M3M9"/>
<dbReference type="RefSeq" id="XP_033459145.1">
    <property type="nucleotide sequence ID" value="XM_033600476.1"/>
</dbReference>
<reference evidence="6" key="2">
    <citation type="submission" date="2020-04" db="EMBL/GenBank/DDBJ databases">
        <authorList>
            <consortium name="NCBI Genome Project"/>
        </authorList>
    </citation>
    <scope>NUCLEOTIDE SEQUENCE</scope>
    <source>
        <strain evidence="6">CBS 342.82</strain>
    </source>
</reference>
<dbReference type="OrthoDB" id="446635at2759"/>
<evidence type="ECO:0000256" key="3">
    <source>
        <dbReference type="SAM" id="MobiDB-lite"/>
    </source>
</evidence>
<feature type="non-terminal residue" evidence="6">
    <location>
        <position position="1"/>
    </location>
</feature>
<keyword evidence="2" id="KW-0175">Coiled coil</keyword>
<feature type="compositionally biased region" description="Basic and acidic residues" evidence="3">
    <location>
        <begin position="87"/>
        <end position="108"/>
    </location>
</feature>
<dbReference type="GO" id="GO:0000381">
    <property type="term" value="P:regulation of alternative mRNA splicing, via spliceosome"/>
    <property type="evidence" value="ECO:0007669"/>
    <property type="project" value="InterPro"/>
</dbReference>
<dbReference type="Pfam" id="PF09745">
    <property type="entry name" value="NSRP1_N"/>
    <property type="match status" value="1"/>
</dbReference>
<feature type="compositionally biased region" description="Polar residues" evidence="3">
    <location>
        <begin position="209"/>
        <end position="228"/>
    </location>
</feature>
<proteinExistence type="inferred from homology"/>
<evidence type="ECO:0000313" key="6">
    <source>
        <dbReference type="RefSeq" id="XP_033459145.1"/>
    </source>
</evidence>
<organism evidence="6">
    <name type="scientific">Dissoconium aciculare CBS 342.82</name>
    <dbReference type="NCBI Taxonomy" id="1314786"/>
    <lineage>
        <taxon>Eukaryota</taxon>
        <taxon>Fungi</taxon>
        <taxon>Dikarya</taxon>
        <taxon>Ascomycota</taxon>
        <taxon>Pezizomycotina</taxon>
        <taxon>Dothideomycetes</taxon>
        <taxon>Dothideomycetidae</taxon>
        <taxon>Mycosphaerellales</taxon>
        <taxon>Dissoconiaceae</taxon>
        <taxon>Dissoconium</taxon>
    </lineage>
</organism>
<feature type="non-terminal residue" evidence="6">
    <location>
        <position position="284"/>
    </location>
</feature>
<feature type="compositionally biased region" description="Basic and acidic residues" evidence="3">
    <location>
        <begin position="229"/>
        <end position="239"/>
    </location>
</feature>
<comment type="similarity">
    <text evidence="1">Belongs to the NSRP1 family.</text>
</comment>
<feature type="domain" description="Nuclear speckle splicing regulatory protein 1 N-terminal" evidence="4">
    <location>
        <begin position="1"/>
        <end position="110"/>
    </location>
</feature>
<dbReference type="Proteomes" id="UP000504637">
    <property type="component" value="Unplaced"/>
</dbReference>
<dbReference type="InterPro" id="IPR053246">
    <property type="entry name" value="NS_splicing_regulatory_protein"/>
</dbReference>
<sequence length="284" mass="31901">EEEDPSLFDYDSFLEAKAVVSESKKAAARQEAIERKPKYINNLLDAASRRKQDQLVAREKLLQREREAEGDEFADKEKFVTTAYKQQQEETQRLQEEEKRKAELDAKRKGQLGGGMQSFYRNMMDQNERQHQEAMEAAAKADPAAISGAAQQSKEKTDAELAAEARGKGISVHTNEEGQIIDKRELLSAGLNIGTSGSGSNKHGADHLLSSNRPAQSAFANRNPAHQQGQRERQSRMMEEQLAAQAKRARDEEAEERERLEKAARSSKTDKDIGDAKARYLARK</sequence>
<evidence type="ECO:0000259" key="4">
    <source>
        <dbReference type="Pfam" id="PF09745"/>
    </source>
</evidence>
<dbReference type="InterPro" id="IPR018612">
    <property type="entry name" value="NSRP1_N"/>
</dbReference>
<evidence type="ECO:0000256" key="2">
    <source>
        <dbReference type="ARBA" id="ARBA00023054"/>
    </source>
</evidence>
<feature type="compositionally biased region" description="Basic and acidic residues" evidence="3">
    <location>
        <begin position="174"/>
        <end position="186"/>
    </location>
</feature>
<feature type="compositionally biased region" description="Basic and acidic residues" evidence="3">
    <location>
        <begin position="248"/>
        <end position="278"/>
    </location>
</feature>
<name>A0A6J3M3M9_9PEZI</name>
<feature type="compositionally biased region" description="Basic and acidic residues" evidence="3">
    <location>
        <begin position="64"/>
        <end position="79"/>
    </location>
</feature>
<gene>
    <name evidence="6" type="ORF">K489DRAFT_303298</name>
</gene>
<dbReference type="GeneID" id="54358276"/>
<evidence type="ECO:0000256" key="1">
    <source>
        <dbReference type="ARBA" id="ARBA00010126"/>
    </source>
</evidence>
<reference evidence="6" key="3">
    <citation type="submission" date="2025-08" db="UniProtKB">
        <authorList>
            <consortium name="RefSeq"/>
        </authorList>
    </citation>
    <scope>IDENTIFICATION</scope>
    <source>
        <strain evidence="6">CBS 342.82</strain>
    </source>
</reference>
<dbReference type="PANTHER" id="PTHR47845">
    <property type="entry name" value="NUCLEAR SPECKLE SPLICING REGULATORY PROTEIN 1 HOMOLOG"/>
    <property type="match status" value="1"/>
</dbReference>
<feature type="region of interest" description="Disordered" evidence="3">
    <location>
        <begin position="64"/>
        <end position="284"/>
    </location>
</feature>
<keyword evidence="5" id="KW-1185">Reference proteome</keyword>
<feature type="compositionally biased region" description="Basic and acidic residues" evidence="3">
    <location>
        <begin position="153"/>
        <end position="167"/>
    </location>
</feature>
<reference evidence="6" key="1">
    <citation type="submission" date="2020-01" db="EMBL/GenBank/DDBJ databases">
        <authorList>
            <consortium name="DOE Joint Genome Institute"/>
            <person name="Haridas S."/>
            <person name="Albert R."/>
            <person name="Binder M."/>
            <person name="Bloem J."/>
            <person name="Labutti K."/>
            <person name="Salamov A."/>
            <person name="Andreopoulos B."/>
            <person name="Baker S.E."/>
            <person name="Barry K."/>
            <person name="Bills G."/>
            <person name="Bluhm B.H."/>
            <person name="Cannon C."/>
            <person name="Castanera R."/>
            <person name="Culley D.E."/>
            <person name="Daum C."/>
            <person name="Ezra D."/>
            <person name="Gonzalez J.B."/>
            <person name="Henrissat B."/>
            <person name="Kuo A."/>
            <person name="Liang C."/>
            <person name="Lipzen A."/>
            <person name="Lutzoni F."/>
            <person name="Magnuson J."/>
            <person name="Mondo S."/>
            <person name="Nolan M."/>
            <person name="Ohm R."/>
            <person name="Pangilinan J."/>
            <person name="Park H.-J."/>
            <person name="Ramirez L."/>
            <person name="Alfaro M."/>
            <person name="Sun H."/>
            <person name="Tritt A."/>
            <person name="Yoshinaga Y."/>
            <person name="Zwiers L.-H."/>
            <person name="Turgeon B.G."/>
            <person name="Goodwin S.B."/>
            <person name="Spatafora J.W."/>
            <person name="Crous P.W."/>
            <person name="Grigoriev I.V."/>
        </authorList>
    </citation>
    <scope>NUCLEOTIDE SEQUENCE</scope>
    <source>
        <strain evidence="6">CBS 342.82</strain>
    </source>
</reference>